<proteinExistence type="predicted"/>
<dbReference type="InterPro" id="IPR013424">
    <property type="entry name" value="Ice-binding_C"/>
</dbReference>
<gene>
    <name evidence="2" type="ORF">DCF82_04770</name>
</gene>
<dbReference type="Proteomes" id="UP000261325">
    <property type="component" value="Unassembled WGS sequence"/>
</dbReference>
<feature type="domain" description="Ice-binding protein C-terminal" evidence="1">
    <location>
        <begin position="1"/>
        <end position="20"/>
    </location>
</feature>
<dbReference type="NCBIfam" id="TIGR02595">
    <property type="entry name" value="PEP_CTERM"/>
    <property type="match status" value="1"/>
</dbReference>
<dbReference type="Pfam" id="PF07589">
    <property type="entry name" value="PEP-CTERM"/>
    <property type="match status" value="1"/>
</dbReference>
<sequence length="25" mass="2617">PGTLGLLGLGILGMLTIRRKLQKPA</sequence>
<organism evidence="2 3">
    <name type="scientific">Marinobacter nauticus</name>
    <name type="common">Marinobacter hydrocarbonoclasticus</name>
    <name type="synonym">Marinobacter aquaeolei</name>
    <dbReference type="NCBI Taxonomy" id="2743"/>
    <lineage>
        <taxon>Bacteria</taxon>
        <taxon>Pseudomonadati</taxon>
        <taxon>Pseudomonadota</taxon>
        <taxon>Gammaproteobacteria</taxon>
        <taxon>Pseudomonadales</taxon>
        <taxon>Marinobacteraceae</taxon>
        <taxon>Marinobacter</taxon>
    </lineage>
</organism>
<protein>
    <submittedName>
        <fullName evidence="2">PEP-CTERM sorting domain-containing protein</fullName>
    </submittedName>
</protein>
<feature type="non-terminal residue" evidence="2">
    <location>
        <position position="1"/>
    </location>
</feature>
<comment type="caution">
    <text evidence="2">The sequence shown here is derived from an EMBL/GenBank/DDBJ whole genome shotgun (WGS) entry which is preliminary data.</text>
</comment>
<evidence type="ECO:0000313" key="2">
    <source>
        <dbReference type="EMBL" id="HAC27112.1"/>
    </source>
</evidence>
<accession>A0A3B8WH02</accession>
<name>A0A3B8WH02_MARNT</name>
<dbReference type="EMBL" id="DLYI01000056">
    <property type="protein sequence ID" value="HAC27112.1"/>
    <property type="molecule type" value="Genomic_DNA"/>
</dbReference>
<evidence type="ECO:0000259" key="1">
    <source>
        <dbReference type="Pfam" id="PF07589"/>
    </source>
</evidence>
<reference evidence="2 3" key="1">
    <citation type="journal article" date="2018" name="Nat. Biotechnol.">
        <title>A standardized bacterial taxonomy based on genome phylogeny substantially revises the tree of life.</title>
        <authorList>
            <person name="Parks D.H."/>
            <person name="Chuvochina M."/>
            <person name="Waite D.W."/>
            <person name="Rinke C."/>
            <person name="Skarshewski A."/>
            <person name="Chaumeil P.A."/>
            <person name="Hugenholtz P."/>
        </authorList>
    </citation>
    <scope>NUCLEOTIDE SEQUENCE [LARGE SCALE GENOMIC DNA]</scope>
    <source>
        <strain evidence="2">UBA9049</strain>
    </source>
</reference>
<dbReference type="AlphaFoldDB" id="A0A3B8WH02"/>
<evidence type="ECO:0000313" key="3">
    <source>
        <dbReference type="Proteomes" id="UP000261325"/>
    </source>
</evidence>